<sequence length="109" mass="11955">MTRRLEGAGAERAQGPTDLGTVPPVRRHLRRALDDGARFVVLDLAAVRLIDSTALGMMVWLHKELLDRDGRVYVAAARPVVRNVLQLTSADRLIRLSEDIDAAEADISA</sequence>
<dbReference type="SUPFAM" id="SSF52091">
    <property type="entry name" value="SpoIIaa-like"/>
    <property type="match status" value="1"/>
</dbReference>
<dbReference type="PANTHER" id="PTHR33495">
    <property type="entry name" value="ANTI-SIGMA FACTOR ANTAGONIST TM_1081-RELATED-RELATED"/>
    <property type="match status" value="1"/>
</dbReference>
<dbReference type="EMBL" id="CP073721">
    <property type="protein sequence ID" value="UWZ40791.1"/>
    <property type="molecule type" value="Genomic_DNA"/>
</dbReference>
<dbReference type="CDD" id="cd07043">
    <property type="entry name" value="STAS_anti-anti-sigma_factors"/>
    <property type="match status" value="1"/>
</dbReference>
<proteinExistence type="predicted"/>
<evidence type="ECO:0000259" key="2">
    <source>
        <dbReference type="PROSITE" id="PS50801"/>
    </source>
</evidence>
<feature type="domain" description="STAS" evidence="2">
    <location>
        <begin position="1"/>
        <end position="107"/>
    </location>
</feature>
<feature type="region of interest" description="Disordered" evidence="1">
    <location>
        <begin position="1"/>
        <end position="22"/>
    </location>
</feature>
<gene>
    <name evidence="3" type="ORF">Drose_36270</name>
</gene>
<organism evidence="3 4">
    <name type="scientific">Dactylosporangium roseum</name>
    <dbReference type="NCBI Taxonomy" id="47989"/>
    <lineage>
        <taxon>Bacteria</taxon>
        <taxon>Bacillati</taxon>
        <taxon>Actinomycetota</taxon>
        <taxon>Actinomycetes</taxon>
        <taxon>Micromonosporales</taxon>
        <taxon>Micromonosporaceae</taxon>
        <taxon>Dactylosporangium</taxon>
    </lineage>
</organism>
<protein>
    <submittedName>
        <fullName evidence="3">STAS domain-containing protein</fullName>
    </submittedName>
</protein>
<accession>A0ABY5ZF65</accession>
<dbReference type="InterPro" id="IPR002645">
    <property type="entry name" value="STAS_dom"/>
</dbReference>
<name>A0ABY5ZF65_9ACTN</name>
<dbReference type="PROSITE" id="PS50801">
    <property type="entry name" value="STAS"/>
    <property type="match status" value="1"/>
</dbReference>
<reference evidence="3" key="1">
    <citation type="submission" date="2021-04" db="EMBL/GenBank/DDBJ databases">
        <title>Biosynthetic gene clusters of Dactylosporangioum roseum.</title>
        <authorList>
            <person name="Hartkoorn R.C."/>
            <person name="Beaudoing E."/>
            <person name="Hot D."/>
            <person name="Moureu S."/>
        </authorList>
    </citation>
    <scope>NUCLEOTIDE SEQUENCE</scope>
    <source>
        <strain evidence="3">NRRL B-16295</strain>
    </source>
</reference>
<evidence type="ECO:0000313" key="3">
    <source>
        <dbReference type="EMBL" id="UWZ40791.1"/>
    </source>
</evidence>
<dbReference type="Pfam" id="PF01740">
    <property type="entry name" value="STAS"/>
    <property type="match status" value="1"/>
</dbReference>
<dbReference type="InterPro" id="IPR036513">
    <property type="entry name" value="STAS_dom_sf"/>
</dbReference>
<dbReference type="Gene3D" id="3.30.750.24">
    <property type="entry name" value="STAS domain"/>
    <property type="match status" value="1"/>
</dbReference>
<dbReference type="Proteomes" id="UP001058271">
    <property type="component" value="Chromosome"/>
</dbReference>
<evidence type="ECO:0000256" key="1">
    <source>
        <dbReference type="SAM" id="MobiDB-lite"/>
    </source>
</evidence>
<dbReference type="PANTHER" id="PTHR33495:SF2">
    <property type="entry name" value="ANTI-SIGMA FACTOR ANTAGONIST TM_1081-RELATED"/>
    <property type="match status" value="1"/>
</dbReference>
<keyword evidence="4" id="KW-1185">Reference proteome</keyword>
<evidence type="ECO:0000313" key="4">
    <source>
        <dbReference type="Proteomes" id="UP001058271"/>
    </source>
</evidence>